<dbReference type="InterPro" id="IPR022042">
    <property type="entry name" value="snRNA-activating_su3"/>
</dbReference>
<evidence type="ECO:0008006" key="10">
    <source>
        <dbReference type="Google" id="ProtNLM"/>
    </source>
</evidence>
<keyword evidence="6" id="KW-0539">Nucleus</keyword>
<dbReference type="GO" id="GO:0003681">
    <property type="term" value="F:bent DNA binding"/>
    <property type="evidence" value="ECO:0007669"/>
    <property type="project" value="TreeGrafter"/>
</dbReference>
<gene>
    <name evidence="8" type="ORF">DFA_02223</name>
</gene>
<reference evidence="9" key="1">
    <citation type="journal article" date="2011" name="Genome Res.">
        <title>Phylogeny-wide analysis of social amoeba genomes highlights ancient origins for complex intercellular communication.</title>
        <authorList>
            <person name="Heidel A.J."/>
            <person name="Lawal H.M."/>
            <person name="Felder M."/>
            <person name="Schilde C."/>
            <person name="Helps N.R."/>
            <person name="Tunggal B."/>
            <person name="Rivero F."/>
            <person name="John U."/>
            <person name="Schleicher M."/>
            <person name="Eichinger L."/>
            <person name="Platzer M."/>
            <person name="Noegel A.A."/>
            <person name="Schaap P."/>
            <person name="Gloeckner G."/>
        </authorList>
    </citation>
    <scope>NUCLEOTIDE SEQUENCE [LARGE SCALE GENOMIC DNA]</scope>
    <source>
        <strain evidence="9">SH3</strain>
    </source>
</reference>
<keyword evidence="3" id="KW-0805">Transcription regulation</keyword>
<protein>
    <recommendedName>
        <fullName evidence="10">snRNA-activating protein complex subunit 3</fullName>
    </recommendedName>
</protein>
<organism evidence="8 9">
    <name type="scientific">Cavenderia fasciculata</name>
    <name type="common">Slime mold</name>
    <name type="synonym">Dictyostelium fasciculatum</name>
    <dbReference type="NCBI Taxonomy" id="261658"/>
    <lineage>
        <taxon>Eukaryota</taxon>
        <taxon>Amoebozoa</taxon>
        <taxon>Evosea</taxon>
        <taxon>Eumycetozoa</taxon>
        <taxon>Dictyostelia</taxon>
        <taxon>Acytosteliales</taxon>
        <taxon>Cavenderiaceae</taxon>
        <taxon>Cavenderia</taxon>
    </lineage>
</organism>
<dbReference type="GO" id="GO:0019185">
    <property type="term" value="C:snRNA-activating protein complex"/>
    <property type="evidence" value="ECO:0007669"/>
    <property type="project" value="TreeGrafter"/>
</dbReference>
<evidence type="ECO:0000256" key="2">
    <source>
        <dbReference type="ARBA" id="ARBA00010410"/>
    </source>
</evidence>
<feature type="compositionally biased region" description="Low complexity" evidence="7">
    <location>
        <begin position="1"/>
        <end position="11"/>
    </location>
</feature>
<dbReference type="GO" id="GO:0042795">
    <property type="term" value="P:snRNA transcription by RNA polymerase II"/>
    <property type="evidence" value="ECO:0007669"/>
    <property type="project" value="TreeGrafter"/>
</dbReference>
<dbReference type="GO" id="GO:0001046">
    <property type="term" value="F:core promoter sequence-specific DNA binding"/>
    <property type="evidence" value="ECO:0007669"/>
    <property type="project" value="TreeGrafter"/>
</dbReference>
<dbReference type="OrthoDB" id="3437960at2759"/>
<dbReference type="RefSeq" id="XP_004357459.1">
    <property type="nucleotide sequence ID" value="XM_004357403.1"/>
</dbReference>
<proteinExistence type="inferred from homology"/>
<evidence type="ECO:0000256" key="7">
    <source>
        <dbReference type="SAM" id="MobiDB-lite"/>
    </source>
</evidence>
<evidence type="ECO:0000256" key="1">
    <source>
        <dbReference type="ARBA" id="ARBA00004123"/>
    </source>
</evidence>
<dbReference type="GO" id="GO:0042796">
    <property type="term" value="P:snRNA transcription by RNA polymerase III"/>
    <property type="evidence" value="ECO:0007669"/>
    <property type="project" value="TreeGrafter"/>
</dbReference>
<sequence length="425" mass="49102">MQQQQRQQQQQDDSDNEETTTLPALSFNNNIKSAVINVANFQNDYFNAILQESIDPTLELLSPNISVNDIKPKTHYQIVENEIKSSLFFTTSPLTNSSSPPTNNFDCTLSNESPLLLSPCLMSNNNNQNNQNNQNNNNNNNNTTTTTTTTNSTQIPFHTNTLGVELPIISFDSISNNMHLDINYPEPLSSNEIILSVVLYHPQKSSKIQEFLVIGSQKLTDLRDKIYCMRDNILDGWKRKSCFFFINNVFYNDLREPENIPYSNTINEWILKKGDTSGGSFLERDMSLYCFNEMDISIGEKYLYCNQGNCEHILVFKQMRLINAKDSFKRSDYPIETYHAKLRRKKCKVCEIYPAKFVTVGDKLVDETPYFFCEECYRIFHYDKEGRLLYNDYENATITESKKLLESKTTIQQQQQQTLTKEEGA</sequence>
<evidence type="ECO:0000256" key="6">
    <source>
        <dbReference type="ARBA" id="ARBA00023242"/>
    </source>
</evidence>
<comment type="similarity">
    <text evidence="2">Belongs to the SNAPC3/SRD2 family.</text>
</comment>
<dbReference type="PANTHER" id="PTHR13421:SF16">
    <property type="entry name" value="SNRNA-ACTIVATING PROTEIN COMPLEX SUBUNIT 3"/>
    <property type="match status" value="1"/>
</dbReference>
<feature type="region of interest" description="Disordered" evidence="7">
    <location>
        <begin position="120"/>
        <end position="154"/>
    </location>
</feature>
<evidence type="ECO:0000313" key="8">
    <source>
        <dbReference type="EMBL" id="EGG18980.1"/>
    </source>
</evidence>
<accession>F4PYV1</accession>
<dbReference type="AlphaFoldDB" id="F4PYV1"/>
<dbReference type="PANTHER" id="PTHR13421">
    <property type="entry name" value="SNRNA-ACTIVATING PROTEIN COMPLEX SUBUNIT 3"/>
    <property type="match status" value="1"/>
</dbReference>
<evidence type="ECO:0000313" key="9">
    <source>
        <dbReference type="Proteomes" id="UP000007797"/>
    </source>
</evidence>
<evidence type="ECO:0000256" key="5">
    <source>
        <dbReference type="ARBA" id="ARBA00023163"/>
    </source>
</evidence>
<dbReference type="OMA" id="VDETPYF"/>
<dbReference type="GeneID" id="14871061"/>
<evidence type="ECO:0000256" key="3">
    <source>
        <dbReference type="ARBA" id="ARBA00023015"/>
    </source>
</evidence>
<dbReference type="KEGG" id="dfa:DFA_02223"/>
<dbReference type="STRING" id="1054147.F4PYV1"/>
<dbReference type="GO" id="GO:0005634">
    <property type="term" value="C:nucleus"/>
    <property type="evidence" value="ECO:0007669"/>
    <property type="project" value="UniProtKB-SubCell"/>
</dbReference>
<name>F4PYV1_CACFS</name>
<feature type="compositionally biased region" description="Low complexity" evidence="7">
    <location>
        <begin position="124"/>
        <end position="151"/>
    </location>
</feature>
<keyword evidence="5" id="KW-0804">Transcription</keyword>
<dbReference type="GO" id="GO:0001006">
    <property type="term" value="F:RNA polymerase III type 3 promoter sequence-specific DNA binding"/>
    <property type="evidence" value="ECO:0007669"/>
    <property type="project" value="TreeGrafter"/>
</dbReference>
<dbReference type="Proteomes" id="UP000007797">
    <property type="component" value="Unassembled WGS sequence"/>
</dbReference>
<dbReference type="GO" id="GO:0000978">
    <property type="term" value="F:RNA polymerase II cis-regulatory region sequence-specific DNA binding"/>
    <property type="evidence" value="ECO:0007669"/>
    <property type="project" value="TreeGrafter"/>
</dbReference>
<feature type="region of interest" description="Disordered" evidence="7">
    <location>
        <begin position="1"/>
        <end position="24"/>
    </location>
</feature>
<comment type="subcellular location">
    <subcellularLocation>
        <location evidence="1">Nucleus</location>
    </subcellularLocation>
</comment>
<dbReference type="EMBL" id="GL883016">
    <property type="protein sequence ID" value="EGG18980.1"/>
    <property type="molecule type" value="Genomic_DNA"/>
</dbReference>
<keyword evidence="4" id="KW-0238">DNA-binding</keyword>
<keyword evidence="9" id="KW-1185">Reference proteome</keyword>
<dbReference type="Pfam" id="PF12251">
    <property type="entry name" value="SNAPC3"/>
    <property type="match status" value="1"/>
</dbReference>
<evidence type="ECO:0000256" key="4">
    <source>
        <dbReference type="ARBA" id="ARBA00023125"/>
    </source>
</evidence>